<accession>A0A085NCG4</accession>
<sequence length="116" mass="12093">MIADSRVQSVCISDVVAVGCSAFRRPTCYFVFLDGEDTALLSGSSALFVCANVCCTGAFSPFVLSTSYLKCWWLPVKDRSPSRAASATGSARSADGSTIYSSNLAGASESIVATLL</sequence>
<dbReference type="EMBL" id="KL367517">
    <property type="protein sequence ID" value="KFD67160.1"/>
    <property type="molecule type" value="Genomic_DNA"/>
</dbReference>
<dbReference type="AlphaFoldDB" id="A0A085NCG4"/>
<evidence type="ECO:0000313" key="1">
    <source>
        <dbReference type="EMBL" id="KFD67160.1"/>
    </source>
</evidence>
<organism evidence="1">
    <name type="scientific">Trichuris suis</name>
    <name type="common">pig whipworm</name>
    <dbReference type="NCBI Taxonomy" id="68888"/>
    <lineage>
        <taxon>Eukaryota</taxon>
        <taxon>Metazoa</taxon>
        <taxon>Ecdysozoa</taxon>
        <taxon>Nematoda</taxon>
        <taxon>Enoplea</taxon>
        <taxon>Dorylaimia</taxon>
        <taxon>Trichinellida</taxon>
        <taxon>Trichuridae</taxon>
        <taxon>Trichuris</taxon>
    </lineage>
</organism>
<reference evidence="1" key="1">
    <citation type="journal article" date="2014" name="Nat. Genet.">
        <title>Genome and transcriptome of the porcine whipworm Trichuris suis.</title>
        <authorList>
            <person name="Jex A.R."/>
            <person name="Nejsum P."/>
            <person name="Schwarz E.M."/>
            <person name="Hu L."/>
            <person name="Young N.D."/>
            <person name="Hall R.S."/>
            <person name="Korhonen P.K."/>
            <person name="Liao S."/>
            <person name="Thamsborg S."/>
            <person name="Xia J."/>
            <person name="Xu P."/>
            <person name="Wang S."/>
            <person name="Scheerlinck J.P."/>
            <person name="Hofmann A."/>
            <person name="Sternberg P.W."/>
            <person name="Wang J."/>
            <person name="Gasser R.B."/>
        </authorList>
    </citation>
    <scope>NUCLEOTIDE SEQUENCE [LARGE SCALE GENOMIC DNA]</scope>
    <source>
        <strain evidence="1">DCEP-RM93F</strain>
    </source>
</reference>
<proteinExistence type="predicted"/>
<protein>
    <submittedName>
        <fullName evidence="1">Uncharacterized protein</fullName>
    </submittedName>
</protein>
<dbReference type="Proteomes" id="UP000030758">
    <property type="component" value="Unassembled WGS sequence"/>
</dbReference>
<name>A0A085NCG4_9BILA</name>
<gene>
    <name evidence="1" type="ORF">M514_13368</name>
</gene>